<dbReference type="OrthoDB" id="406677at2759"/>
<protein>
    <recommendedName>
        <fullName evidence="3">PDZ domain-containing protein</fullName>
    </recommendedName>
</protein>
<reference evidence="1" key="1">
    <citation type="submission" date="2021-02" db="EMBL/GenBank/DDBJ databases">
        <authorList>
            <person name="Dougan E. K."/>
            <person name="Rhodes N."/>
            <person name="Thang M."/>
            <person name="Chan C."/>
        </authorList>
    </citation>
    <scope>NUCLEOTIDE SEQUENCE</scope>
</reference>
<evidence type="ECO:0000313" key="2">
    <source>
        <dbReference type="Proteomes" id="UP000604046"/>
    </source>
</evidence>
<organism evidence="1 2">
    <name type="scientific">Symbiodinium natans</name>
    <dbReference type="NCBI Taxonomy" id="878477"/>
    <lineage>
        <taxon>Eukaryota</taxon>
        <taxon>Sar</taxon>
        <taxon>Alveolata</taxon>
        <taxon>Dinophyceae</taxon>
        <taxon>Suessiales</taxon>
        <taxon>Symbiodiniaceae</taxon>
        <taxon>Symbiodinium</taxon>
    </lineage>
</organism>
<evidence type="ECO:0008006" key="3">
    <source>
        <dbReference type="Google" id="ProtNLM"/>
    </source>
</evidence>
<name>A0A812RAC0_9DINO</name>
<sequence length="204" mass="22597">MVVPNDVASLIPALDMSDPVCILVKEIAGALRQWNDDVDNVQIQRFDRLLEVNGEPCSSTMLRHKMEDAGCDQLTFLVQRPEERLVVLPQNDRLGLDISFRKGISVRPWVTGVRGGAVGQWNLDKPQLNVDVHDRILSVNGVSGDPAFVTMHALCVVPGNRARVCQVLFLFFTLLVSVGEPGPIQHKLRMCMYGTRQVSNKAAP</sequence>
<dbReference type="AlphaFoldDB" id="A0A812RAC0"/>
<evidence type="ECO:0000313" key="1">
    <source>
        <dbReference type="EMBL" id="CAE7428556.1"/>
    </source>
</evidence>
<comment type="caution">
    <text evidence="1">The sequence shown here is derived from an EMBL/GenBank/DDBJ whole genome shotgun (WGS) entry which is preliminary data.</text>
</comment>
<proteinExistence type="predicted"/>
<dbReference type="EMBL" id="CAJNDS010002317">
    <property type="protein sequence ID" value="CAE7428556.1"/>
    <property type="molecule type" value="Genomic_DNA"/>
</dbReference>
<gene>
    <name evidence="1" type="ORF">SNAT2548_LOCUS23299</name>
</gene>
<accession>A0A812RAC0</accession>
<dbReference type="Proteomes" id="UP000604046">
    <property type="component" value="Unassembled WGS sequence"/>
</dbReference>
<keyword evidence="2" id="KW-1185">Reference proteome</keyword>